<evidence type="ECO:0000256" key="2">
    <source>
        <dbReference type="ARBA" id="ARBA00009530"/>
    </source>
</evidence>
<evidence type="ECO:0000313" key="9">
    <source>
        <dbReference type="Proteomes" id="UP000799439"/>
    </source>
</evidence>
<evidence type="ECO:0000256" key="3">
    <source>
        <dbReference type="ARBA" id="ARBA00022692"/>
    </source>
</evidence>
<comment type="similarity">
    <text evidence="2">Belongs to the UPF0057 (PMP3) family.</text>
</comment>
<feature type="region of interest" description="Disordered" evidence="6">
    <location>
        <begin position="108"/>
        <end position="189"/>
    </location>
</feature>
<keyword evidence="4 7" id="KW-1133">Transmembrane helix</keyword>
<dbReference type="GO" id="GO:0016020">
    <property type="term" value="C:membrane"/>
    <property type="evidence" value="ECO:0007669"/>
    <property type="project" value="UniProtKB-SubCell"/>
</dbReference>
<name>A0A9P4MI13_9PEZI</name>
<feature type="compositionally biased region" description="Low complexity" evidence="6">
    <location>
        <begin position="122"/>
        <end position="137"/>
    </location>
</feature>
<keyword evidence="3 7" id="KW-0812">Transmembrane</keyword>
<protein>
    <recommendedName>
        <fullName evidence="10">Plasma membrane proteolipid 3</fullName>
    </recommendedName>
</protein>
<evidence type="ECO:0000313" key="8">
    <source>
        <dbReference type="EMBL" id="KAF2148421.1"/>
    </source>
</evidence>
<feature type="transmembrane region" description="Helical" evidence="7">
    <location>
        <begin position="9"/>
        <end position="27"/>
    </location>
</feature>
<evidence type="ECO:0000256" key="6">
    <source>
        <dbReference type="SAM" id="MobiDB-lite"/>
    </source>
</evidence>
<evidence type="ECO:0000256" key="7">
    <source>
        <dbReference type="SAM" id="Phobius"/>
    </source>
</evidence>
<comment type="caution">
    <text evidence="8">The sequence shown here is derived from an EMBL/GenBank/DDBJ whole genome shotgun (WGS) entry which is preliminary data.</text>
</comment>
<keyword evidence="5 7" id="KW-0472">Membrane</keyword>
<keyword evidence="9" id="KW-1185">Reference proteome</keyword>
<evidence type="ECO:0000256" key="5">
    <source>
        <dbReference type="ARBA" id="ARBA00023136"/>
    </source>
</evidence>
<evidence type="ECO:0008006" key="10">
    <source>
        <dbReference type="Google" id="ProtNLM"/>
    </source>
</evidence>
<feature type="compositionally biased region" description="Basic and acidic residues" evidence="6">
    <location>
        <begin position="108"/>
        <end position="117"/>
    </location>
</feature>
<reference evidence="8" key="1">
    <citation type="journal article" date="2020" name="Stud. Mycol.">
        <title>101 Dothideomycetes genomes: a test case for predicting lifestyles and emergence of pathogens.</title>
        <authorList>
            <person name="Haridas S."/>
            <person name="Albert R."/>
            <person name="Binder M."/>
            <person name="Bloem J."/>
            <person name="Labutti K."/>
            <person name="Salamov A."/>
            <person name="Andreopoulos B."/>
            <person name="Baker S."/>
            <person name="Barry K."/>
            <person name="Bills G."/>
            <person name="Bluhm B."/>
            <person name="Cannon C."/>
            <person name="Castanera R."/>
            <person name="Culley D."/>
            <person name="Daum C."/>
            <person name="Ezra D."/>
            <person name="Gonzalez J."/>
            <person name="Henrissat B."/>
            <person name="Kuo A."/>
            <person name="Liang C."/>
            <person name="Lipzen A."/>
            <person name="Lutzoni F."/>
            <person name="Magnuson J."/>
            <person name="Mondo S."/>
            <person name="Nolan M."/>
            <person name="Ohm R."/>
            <person name="Pangilinan J."/>
            <person name="Park H.-J."/>
            <person name="Ramirez L."/>
            <person name="Alfaro M."/>
            <person name="Sun H."/>
            <person name="Tritt A."/>
            <person name="Yoshinaga Y."/>
            <person name="Zwiers L.-H."/>
            <person name="Turgeon B."/>
            <person name="Goodwin S."/>
            <person name="Spatafora J."/>
            <person name="Crous P."/>
            <person name="Grigoriev I."/>
        </authorList>
    </citation>
    <scope>NUCLEOTIDE SEQUENCE</scope>
    <source>
        <strain evidence="8">CBS 260.36</strain>
    </source>
</reference>
<dbReference type="EMBL" id="ML996093">
    <property type="protein sequence ID" value="KAF2148421.1"/>
    <property type="molecule type" value="Genomic_DNA"/>
</dbReference>
<dbReference type="AlphaFoldDB" id="A0A9P4MI13"/>
<feature type="transmembrane region" description="Helical" evidence="7">
    <location>
        <begin position="33"/>
        <end position="59"/>
    </location>
</feature>
<accession>A0A9P4MI13</accession>
<sequence>MFRTICHRICLTCINIFFPPLAVLILTGPGMDTLVNCVLFLLAIIPSHIHGFYISCIYYSRRRKVKKGRYPGKPHSFIYSEQVNNGGLTDAEVYDTWFAKTNQEKCKSFRQSHDRSGRHISRTSSMSSSTSYQNMSSAGSRHSTVHPRVQPQRRSNSTNSQSRHRIPSQPYQNVGSGPLRQRPMSTIRN</sequence>
<dbReference type="Proteomes" id="UP000799439">
    <property type="component" value="Unassembled WGS sequence"/>
</dbReference>
<proteinExistence type="inferred from homology"/>
<organism evidence="8 9">
    <name type="scientific">Myriangium duriaei CBS 260.36</name>
    <dbReference type="NCBI Taxonomy" id="1168546"/>
    <lineage>
        <taxon>Eukaryota</taxon>
        <taxon>Fungi</taxon>
        <taxon>Dikarya</taxon>
        <taxon>Ascomycota</taxon>
        <taxon>Pezizomycotina</taxon>
        <taxon>Dothideomycetes</taxon>
        <taxon>Dothideomycetidae</taxon>
        <taxon>Myriangiales</taxon>
        <taxon>Myriangiaceae</taxon>
        <taxon>Myriangium</taxon>
    </lineage>
</organism>
<evidence type="ECO:0000256" key="1">
    <source>
        <dbReference type="ARBA" id="ARBA00004370"/>
    </source>
</evidence>
<dbReference type="InterPro" id="IPR000612">
    <property type="entry name" value="PMP3"/>
</dbReference>
<evidence type="ECO:0000256" key="4">
    <source>
        <dbReference type="ARBA" id="ARBA00022989"/>
    </source>
</evidence>
<feature type="compositionally biased region" description="Low complexity" evidence="6">
    <location>
        <begin position="152"/>
        <end position="161"/>
    </location>
</feature>
<dbReference type="Pfam" id="PF01679">
    <property type="entry name" value="Pmp3"/>
    <property type="match status" value="1"/>
</dbReference>
<dbReference type="OrthoDB" id="2152119at2759"/>
<comment type="subcellular location">
    <subcellularLocation>
        <location evidence="1">Membrane</location>
    </subcellularLocation>
</comment>
<gene>
    <name evidence="8" type="ORF">K461DRAFT_262564</name>
</gene>